<organism evidence="2">
    <name type="scientific">Caulobacter sp. 73W</name>
    <dbReference type="NCBI Taxonomy" id="3161137"/>
    <lineage>
        <taxon>Bacteria</taxon>
        <taxon>Pseudomonadati</taxon>
        <taxon>Pseudomonadota</taxon>
        <taxon>Alphaproteobacteria</taxon>
        <taxon>Caulobacterales</taxon>
        <taxon>Caulobacteraceae</taxon>
        <taxon>Caulobacter</taxon>
    </lineage>
</organism>
<dbReference type="Gene3D" id="3.40.50.2000">
    <property type="entry name" value="Glycogen Phosphorylase B"/>
    <property type="match status" value="2"/>
</dbReference>
<name>A0AB39KXK3_9CAUL</name>
<feature type="domain" description="Glycosyl transferase family 1" evidence="1">
    <location>
        <begin position="201"/>
        <end position="353"/>
    </location>
</feature>
<dbReference type="InterPro" id="IPR001296">
    <property type="entry name" value="Glyco_trans_1"/>
</dbReference>
<protein>
    <submittedName>
        <fullName evidence="2">Glycosyltransferase family 4 protein</fullName>
        <ecNumber evidence="2">2.4.-.-</ecNumber>
    </submittedName>
</protein>
<dbReference type="RefSeq" id="WP_369062148.1">
    <property type="nucleotide sequence ID" value="NZ_CP158375.1"/>
</dbReference>
<gene>
    <name evidence="2" type="ORF">ABOZ73_07930</name>
</gene>
<dbReference type="AlphaFoldDB" id="A0AB39KXK3"/>
<dbReference type="InterPro" id="IPR050194">
    <property type="entry name" value="Glycosyltransferase_grp1"/>
</dbReference>
<dbReference type="SUPFAM" id="SSF53756">
    <property type="entry name" value="UDP-Glycosyltransferase/glycogen phosphorylase"/>
    <property type="match status" value="1"/>
</dbReference>
<reference evidence="2" key="1">
    <citation type="submission" date="2024-06" db="EMBL/GenBank/DDBJ databases">
        <title>Caulobacter inopinatus, sp. nov.</title>
        <authorList>
            <person name="Donachie S.P."/>
        </authorList>
    </citation>
    <scope>NUCLEOTIDE SEQUENCE</scope>
    <source>
        <strain evidence="2">73W</strain>
    </source>
</reference>
<dbReference type="GO" id="GO:0016757">
    <property type="term" value="F:glycosyltransferase activity"/>
    <property type="evidence" value="ECO:0007669"/>
    <property type="project" value="UniProtKB-KW"/>
</dbReference>
<accession>A0AB39KXK3</accession>
<sequence length="379" mass="41975">MLNICVNGLFRYDQYVRFFGEAGLLEGFYYSHRIHTNAKALGIEKSQAYNLWFKEYALHGYLRINRRASHRSQIAILDAWQFAVLAKYKPAPALLAVIGETADRILTRAKRQGSVTTGHAVTSHPIELKRQISIEHDLLGVAAPSFEVSSRRLDEIALCDRLLVDSSFVARSYSEQGVEFERIATVVPGANMTRFSPRDPAERDTDEFIVMSVGAIVPRKGHRYLLEAWRRAGAPGKLVLVGSLGEHARQILGPYSCLYEHIPRVENVRLRELLVKASVFVLPSVEDGFAQAAMEALACGVPVICTRNAGVADLVVDGVNGWVVDARDPDAIASCIQRLRQDPSLAAQMGVNAGEMAAGTTDWRRYAQEVVELVQSNLK</sequence>
<keyword evidence="2" id="KW-0328">Glycosyltransferase</keyword>
<evidence type="ECO:0000313" key="2">
    <source>
        <dbReference type="EMBL" id="XDO98332.1"/>
    </source>
</evidence>
<dbReference type="PANTHER" id="PTHR45947">
    <property type="entry name" value="SULFOQUINOVOSYL TRANSFERASE SQD2"/>
    <property type="match status" value="1"/>
</dbReference>
<dbReference type="PANTHER" id="PTHR45947:SF3">
    <property type="entry name" value="SULFOQUINOVOSYL TRANSFERASE SQD2"/>
    <property type="match status" value="1"/>
</dbReference>
<evidence type="ECO:0000259" key="1">
    <source>
        <dbReference type="Pfam" id="PF00534"/>
    </source>
</evidence>
<proteinExistence type="predicted"/>
<dbReference type="Pfam" id="PF00534">
    <property type="entry name" value="Glycos_transf_1"/>
    <property type="match status" value="1"/>
</dbReference>
<dbReference type="EMBL" id="CP158375">
    <property type="protein sequence ID" value="XDO98332.1"/>
    <property type="molecule type" value="Genomic_DNA"/>
</dbReference>
<dbReference type="CDD" id="cd03801">
    <property type="entry name" value="GT4_PimA-like"/>
    <property type="match status" value="1"/>
</dbReference>
<dbReference type="EC" id="2.4.-.-" evidence="2"/>
<keyword evidence="2" id="KW-0808">Transferase</keyword>